<dbReference type="EMBL" id="CP036432">
    <property type="protein sequence ID" value="QDV87618.1"/>
    <property type="molecule type" value="Genomic_DNA"/>
</dbReference>
<evidence type="ECO:0000256" key="1">
    <source>
        <dbReference type="SAM" id="MobiDB-lite"/>
    </source>
</evidence>
<proteinExistence type="predicted"/>
<protein>
    <submittedName>
        <fullName evidence="2">Uncharacterized protein</fullName>
    </submittedName>
</protein>
<evidence type="ECO:0000313" key="2">
    <source>
        <dbReference type="EMBL" id="QDV87618.1"/>
    </source>
</evidence>
<gene>
    <name evidence="2" type="ORF">TBK1r_66490</name>
</gene>
<sequence>MKQSGWRWPWQKPEEPKPVRPPKIGGTRAPANVQEIDFTKPHDFHFRIAYDKSATQVFERCLLVGFTTPMTDEDNQPAYEEFTHNRWIVLQREDGRRVYIPRDNLLYIEDSDPSANS</sequence>
<dbReference type="Proteomes" id="UP000318081">
    <property type="component" value="Chromosome"/>
</dbReference>
<feature type="region of interest" description="Disordered" evidence="1">
    <location>
        <begin position="1"/>
        <end position="29"/>
    </location>
</feature>
<organism evidence="2 3">
    <name type="scientific">Stieleria magnilauensis</name>
    <dbReference type="NCBI Taxonomy" id="2527963"/>
    <lineage>
        <taxon>Bacteria</taxon>
        <taxon>Pseudomonadati</taxon>
        <taxon>Planctomycetota</taxon>
        <taxon>Planctomycetia</taxon>
        <taxon>Pirellulales</taxon>
        <taxon>Pirellulaceae</taxon>
        <taxon>Stieleria</taxon>
    </lineage>
</organism>
<accession>A0ABX5Y006</accession>
<name>A0ABX5Y006_9BACT</name>
<evidence type="ECO:0000313" key="3">
    <source>
        <dbReference type="Proteomes" id="UP000318081"/>
    </source>
</evidence>
<reference evidence="2 3" key="1">
    <citation type="submission" date="2019-02" db="EMBL/GenBank/DDBJ databases">
        <title>Deep-cultivation of Planctomycetes and their phenomic and genomic characterization uncovers novel biology.</title>
        <authorList>
            <person name="Wiegand S."/>
            <person name="Jogler M."/>
            <person name="Boedeker C."/>
            <person name="Pinto D."/>
            <person name="Vollmers J."/>
            <person name="Rivas-Marin E."/>
            <person name="Kohn T."/>
            <person name="Peeters S.H."/>
            <person name="Heuer A."/>
            <person name="Rast P."/>
            <person name="Oberbeckmann S."/>
            <person name="Bunk B."/>
            <person name="Jeske O."/>
            <person name="Meyerdierks A."/>
            <person name="Storesund J.E."/>
            <person name="Kallscheuer N."/>
            <person name="Luecker S."/>
            <person name="Lage O.M."/>
            <person name="Pohl T."/>
            <person name="Merkel B.J."/>
            <person name="Hornburger P."/>
            <person name="Mueller R.-W."/>
            <person name="Bruemmer F."/>
            <person name="Labrenz M."/>
            <person name="Spormann A.M."/>
            <person name="Op den Camp H."/>
            <person name="Overmann J."/>
            <person name="Amann R."/>
            <person name="Jetten M.S.M."/>
            <person name="Mascher T."/>
            <person name="Medema M.H."/>
            <person name="Devos D.P."/>
            <person name="Kaster A.-K."/>
            <person name="Ovreas L."/>
            <person name="Rohde M."/>
            <person name="Galperin M.Y."/>
            <person name="Jogler C."/>
        </authorList>
    </citation>
    <scope>NUCLEOTIDE SEQUENCE [LARGE SCALE GENOMIC DNA]</scope>
    <source>
        <strain evidence="2 3">TBK1r</strain>
    </source>
</reference>
<keyword evidence="3" id="KW-1185">Reference proteome</keyword>